<evidence type="ECO:0000313" key="2">
    <source>
        <dbReference type="EMBL" id="RDB23873.1"/>
    </source>
</evidence>
<organism evidence="2 3">
    <name type="scientific">Hypsizygus marmoreus</name>
    <name type="common">White beech mushroom</name>
    <name type="synonym">Agaricus marmoreus</name>
    <dbReference type="NCBI Taxonomy" id="39966"/>
    <lineage>
        <taxon>Eukaryota</taxon>
        <taxon>Fungi</taxon>
        <taxon>Dikarya</taxon>
        <taxon>Basidiomycota</taxon>
        <taxon>Agaricomycotina</taxon>
        <taxon>Agaricomycetes</taxon>
        <taxon>Agaricomycetidae</taxon>
        <taxon>Agaricales</taxon>
        <taxon>Tricholomatineae</taxon>
        <taxon>Lyophyllaceae</taxon>
        <taxon>Hypsizygus</taxon>
    </lineage>
</organism>
<dbReference type="InParanoid" id="A0A369JW39"/>
<gene>
    <name evidence="2" type="ORF">Hypma_009204</name>
</gene>
<name>A0A369JW39_HYPMA</name>
<dbReference type="AlphaFoldDB" id="A0A369JW39"/>
<protein>
    <submittedName>
        <fullName evidence="2">Uncharacterized protein</fullName>
    </submittedName>
</protein>
<evidence type="ECO:0000256" key="1">
    <source>
        <dbReference type="SAM" id="MobiDB-lite"/>
    </source>
</evidence>
<evidence type="ECO:0000313" key="3">
    <source>
        <dbReference type="Proteomes" id="UP000076154"/>
    </source>
</evidence>
<feature type="region of interest" description="Disordered" evidence="1">
    <location>
        <begin position="1"/>
        <end position="28"/>
    </location>
</feature>
<feature type="compositionally biased region" description="Pro residues" evidence="1">
    <location>
        <begin position="9"/>
        <end position="18"/>
    </location>
</feature>
<dbReference type="Proteomes" id="UP000076154">
    <property type="component" value="Unassembled WGS sequence"/>
</dbReference>
<keyword evidence="3" id="KW-1185">Reference proteome</keyword>
<reference evidence="2" key="1">
    <citation type="submission" date="2018-04" db="EMBL/GenBank/DDBJ databases">
        <title>Whole genome sequencing of Hypsizygus marmoreus.</title>
        <authorList>
            <person name="Choi I.-G."/>
            <person name="Min B."/>
            <person name="Kim J.-G."/>
            <person name="Kim S."/>
            <person name="Oh Y.-L."/>
            <person name="Kong W.-S."/>
            <person name="Park H."/>
            <person name="Jeong J."/>
            <person name="Song E.-S."/>
        </authorList>
    </citation>
    <scope>NUCLEOTIDE SEQUENCE [LARGE SCALE GENOMIC DNA]</scope>
    <source>
        <strain evidence="2">51987-8</strain>
    </source>
</reference>
<accession>A0A369JW39</accession>
<sequence length="149" mass="15726">MTSSTRPAFGPPRPPAPPRTVYDETSRGIRQGPLQISSMATLSNLVGYLENPSPGTDGSFLICIAGGSGVFISEALYNSIPAAQRPDLNTGDAGKIVNTLMDGSIVALGSTLLPFVLTAASGDKIRLVLYSFVVPNFRMAYGYRLQVTS</sequence>
<comment type="caution">
    <text evidence="2">The sequence shown here is derived from an EMBL/GenBank/DDBJ whole genome shotgun (WGS) entry which is preliminary data.</text>
</comment>
<dbReference type="EMBL" id="LUEZ02000046">
    <property type="protein sequence ID" value="RDB23873.1"/>
    <property type="molecule type" value="Genomic_DNA"/>
</dbReference>
<proteinExistence type="predicted"/>
<dbReference type="OrthoDB" id="3167181at2759"/>